<organism evidence="1 2">
    <name type="scientific">Gigaspora margarita</name>
    <dbReference type="NCBI Taxonomy" id="4874"/>
    <lineage>
        <taxon>Eukaryota</taxon>
        <taxon>Fungi</taxon>
        <taxon>Fungi incertae sedis</taxon>
        <taxon>Mucoromycota</taxon>
        <taxon>Glomeromycotina</taxon>
        <taxon>Glomeromycetes</taxon>
        <taxon>Diversisporales</taxon>
        <taxon>Gigasporaceae</taxon>
        <taxon>Gigaspora</taxon>
    </lineage>
</organism>
<accession>A0ABN7WP56</accession>
<protein>
    <submittedName>
        <fullName evidence="1">39985_t:CDS:1</fullName>
    </submittedName>
</protein>
<gene>
    <name evidence="1" type="ORF">GMARGA_LOCUS32615</name>
</gene>
<name>A0ABN7WP56_GIGMA</name>
<sequence length="138" mass="15708">DSQKNLGLHTIELKISMGKQPHRLTDFIIVLDEKANKTYSESEQAEILDKPDRLIEKDSDDNSSSLANPIFMSSQQFPNKKHTIDRYCLRPLKESAQKINASIQETAQKDTKGVILAYDNWKNIKKESIFGSILITSK</sequence>
<dbReference type="Proteomes" id="UP000789901">
    <property type="component" value="Unassembled WGS sequence"/>
</dbReference>
<evidence type="ECO:0000313" key="2">
    <source>
        <dbReference type="Proteomes" id="UP000789901"/>
    </source>
</evidence>
<dbReference type="EMBL" id="CAJVQB010051653">
    <property type="protein sequence ID" value="CAG8835531.1"/>
    <property type="molecule type" value="Genomic_DNA"/>
</dbReference>
<reference evidence="1 2" key="1">
    <citation type="submission" date="2021-06" db="EMBL/GenBank/DDBJ databases">
        <authorList>
            <person name="Kallberg Y."/>
            <person name="Tangrot J."/>
            <person name="Rosling A."/>
        </authorList>
    </citation>
    <scope>NUCLEOTIDE SEQUENCE [LARGE SCALE GENOMIC DNA]</scope>
    <source>
        <strain evidence="1 2">120-4 pot B 10/14</strain>
    </source>
</reference>
<proteinExistence type="predicted"/>
<evidence type="ECO:0000313" key="1">
    <source>
        <dbReference type="EMBL" id="CAG8835531.1"/>
    </source>
</evidence>
<comment type="caution">
    <text evidence="1">The sequence shown here is derived from an EMBL/GenBank/DDBJ whole genome shotgun (WGS) entry which is preliminary data.</text>
</comment>
<feature type="non-terminal residue" evidence="1">
    <location>
        <position position="138"/>
    </location>
</feature>
<keyword evidence="2" id="KW-1185">Reference proteome</keyword>
<feature type="non-terminal residue" evidence="1">
    <location>
        <position position="1"/>
    </location>
</feature>